<feature type="transmembrane region" description="Helical" evidence="2">
    <location>
        <begin position="76"/>
        <end position="100"/>
    </location>
</feature>
<reference evidence="3" key="1">
    <citation type="journal article" date="2014" name="Int. J. Syst. Evol. Microbiol.">
        <title>Complete genome of a new Firmicutes species belonging to the dominant human colonic microbiota ('Ruminococcus bicirculans') reveals two chromosomes and a selective capacity to utilize plant glucans.</title>
        <authorList>
            <consortium name="NISC Comparative Sequencing Program"/>
            <person name="Wegmann U."/>
            <person name="Louis P."/>
            <person name="Goesmann A."/>
            <person name="Henrissat B."/>
            <person name="Duncan S.H."/>
            <person name="Flint H.J."/>
        </authorList>
    </citation>
    <scope>NUCLEOTIDE SEQUENCE</scope>
    <source>
        <strain evidence="3">VKM Ac-1246</strain>
    </source>
</reference>
<feature type="transmembrane region" description="Helical" evidence="2">
    <location>
        <begin position="133"/>
        <end position="154"/>
    </location>
</feature>
<evidence type="ECO:0000256" key="2">
    <source>
        <dbReference type="SAM" id="Phobius"/>
    </source>
</evidence>
<proteinExistence type="predicted"/>
<feature type="transmembrane region" description="Helical" evidence="2">
    <location>
        <begin position="12"/>
        <end position="30"/>
    </location>
</feature>
<reference evidence="3" key="2">
    <citation type="submission" date="2023-01" db="EMBL/GenBank/DDBJ databases">
        <authorList>
            <person name="Sun Q."/>
            <person name="Evtushenko L."/>
        </authorList>
    </citation>
    <scope>NUCLEOTIDE SEQUENCE</scope>
    <source>
        <strain evidence="3">VKM Ac-1246</strain>
    </source>
</reference>
<keyword evidence="2" id="KW-0472">Membrane</keyword>
<name>A0ABQ5T1Y3_9ACTN</name>
<evidence type="ECO:0000256" key="1">
    <source>
        <dbReference type="SAM" id="Coils"/>
    </source>
</evidence>
<keyword evidence="2" id="KW-1133">Transmembrane helix</keyword>
<feature type="transmembrane region" description="Helical" evidence="2">
    <location>
        <begin position="106"/>
        <end position="126"/>
    </location>
</feature>
<evidence type="ECO:0008006" key="5">
    <source>
        <dbReference type="Google" id="ProtNLM"/>
    </source>
</evidence>
<gene>
    <name evidence="3" type="ORF">GCM10017579_39060</name>
</gene>
<protein>
    <recommendedName>
        <fullName evidence="5">FUSC family protein</fullName>
    </recommendedName>
</protein>
<keyword evidence="1" id="KW-0175">Coiled coil</keyword>
<dbReference type="Proteomes" id="UP001142292">
    <property type="component" value="Unassembled WGS sequence"/>
</dbReference>
<organism evidence="3 4">
    <name type="scientific">Nocardioides luteus</name>
    <dbReference type="NCBI Taxonomy" id="1844"/>
    <lineage>
        <taxon>Bacteria</taxon>
        <taxon>Bacillati</taxon>
        <taxon>Actinomycetota</taxon>
        <taxon>Actinomycetes</taxon>
        <taxon>Propionibacteriales</taxon>
        <taxon>Nocardioidaceae</taxon>
        <taxon>Nocardioides</taxon>
    </lineage>
</organism>
<dbReference type="EMBL" id="BSEL01000007">
    <property type="protein sequence ID" value="GLJ69870.1"/>
    <property type="molecule type" value="Genomic_DNA"/>
</dbReference>
<keyword evidence="2" id="KW-0812">Transmembrane</keyword>
<feature type="transmembrane region" description="Helical" evidence="2">
    <location>
        <begin position="42"/>
        <end position="64"/>
    </location>
</feature>
<comment type="caution">
    <text evidence="3">The sequence shown here is derived from an EMBL/GenBank/DDBJ whole genome shotgun (WGS) entry which is preliminary data.</text>
</comment>
<accession>A0ABQ5T1Y3</accession>
<dbReference type="RefSeq" id="WP_189118286.1">
    <property type="nucleotide sequence ID" value="NZ_BMRK01000006.1"/>
</dbReference>
<feature type="coiled-coil region" evidence="1">
    <location>
        <begin position="226"/>
        <end position="266"/>
    </location>
</feature>
<evidence type="ECO:0000313" key="4">
    <source>
        <dbReference type="Proteomes" id="UP001142292"/>
    </source>
</evidence>
<keyword evidence="4" id="KW-1185">Reference proteome</keyword>
<evidence type="ECO:0000313" key="3">
    <source>
        <dbReference type="EMBL" id="GLJ69870.1"/>
    </source>
</evidence>
<sequence length="349" mass="37495">MSSLRERARQLPWGLAVTAAIAGAIAYWVGLVIPGPAGQFPYYAPLGAVVAMSSTVMGSVRVSVQSVVSIWLGSAIALVVGLVEAPIEVTVAAVIGLGMLATAWQWLGASGTWVPTAALFVLIIGAEDPMAFVSAYGGLTLIGAVIGVVMTALFPQLPLSAAERAIEDVRTAVVVQLRQLAGALGGGNPPTQVEWAERRAQIEPAVHHMRTEREHVREASRGNRRRVHYEERMATQLDQAENLERISFLVEDLAQVLEEDERAENEVVGLGPQLRPQAGRALLALADLVEEGDVRTADTEVVDTARRALEDLADQIRDLRSRATPDEEYFTAGSIVTSIRRCLEIPDPA</sequence>